<keyword evidence="6 9" id="KW-0378">Hydrolase</keyword>
<evidence type="ECO:0000256" key="5">
    <source>
        <dbReference type="ARBA" id="ARBA00022723"/>
    </source>
</evidence>
<feature type="binding site" evidence="9">
    <location>
        <position position="74"/>
    </location>
    <ligand>
        <name>Mg(2+)</name>
        <dbReference type="ChEBI" id="CHEBI:18420"/>
        <label>1</label>
    </ligand>
</feature>
<name>A0ABS5RRY4_9HYPH</name>
<dbReference type="InterPro" id="IPR050725">
    <property type="entry name" value="CysQ/Inositol_MonoPase"/>
</dbReference>
<feature type="binding site" evidence="9">
    <location>
        <position position="97"/>
    </location>
    <ligand>
        <name>Mg(2+)</name>
        <dbReference type="ChEBI" id="CHEBI:18420"/>
        <label>2</label>
    </ligand>
</feature>
<keyword evidence="3 9" id="KW-1003">Cell membrane</keyword>
<feature type="binding site" evidence="9">
    <location>
        <position position="222"/>
    </location>
    <ligand>
        <name>substrate</name>
    </ligand>
</feature>
<comment type="function">
    <text evidence="9">Converts adenosine-3',5'-bisphosphate (PAP) to AMP.</text>
</comment>
<dbReference type="Proteomes" id="UP001297272">
    <property type="component" value="Unassembled WGS sequence"/>
</dbReference>
<dbReference type="InterPro" id="IPR020583">
    <property type="entry name" value="Inositol_monoP_metal-BS"/>
</dbReference>
<feature type="binding site" evidence="9">
    <location>
        <position position="222"/>
    </location>
    <ligand>
        <name>Mg(2+)</name>
        <dbReference type="ChEBI" id="CHEBI:18420"/>
        <label>2</label>
    </ligand>
</feature>
<dbReference type="CDD" id="cd01638">
    <property type="entry name" value="CysQ"/>
    <property type="match status" value="1"/>
</dbReference>
<evidence type="ECO:0000256" key="2">
    <source>
        <dbReference type="ARBA" id="ARBA00005289"/>
    </source>
</evidence>
<dbReference type="Pfam" id="PF00459">
    <property type="entry name" value="Inositol_P"/>
    <property type="match status" value="1"/>
</dbReference>
<dbReference type="InterPro" id="IPR000760">
    <property type="entry name" value="Inositol_monophosphatase-like"/>
</dbReference>
<dbReference type="NCBIfam" id="TIGR01331">
    <property type="entry name" value="bisphos_cysQ"/>
    <property type="match status" value="1"/>
</dbReference>
<evidence type="ECO:0000256" key="1">
    <source>
        <dbReference type="ARBA" id="ARBA00001625"/>
    </source>
</evidence>
<accession>A0ABS5RRY4</accession>
<dbReference type="PRINTS" id="PR00377">
    <property type="entry name" value="IMPHPHTASES"/>
</dbReference>
<dbReference type="Gene3D" id="3.40.190.80">
    <property type="match status" value="1"/>
</dbReference>
<evidence type="ECO:0000256" key="3">
    <source>
        <dbReference type="ARBA" id="ARBA00022475"/>
    </source>
</evidence>
<dbReference type="Gene3D" id="3.30.540.10">
    <property type="entry name" value="Fructose-1,6-Bisphosphatase, subunit A, domain 1"/>
    <property type="match status" value="1"/>
</dbReference>
<keyword evidence="5 9" id="KW-0479">Metal-binding</keyword>
<organism evidence="10 11">
    <name type="scientific">Tianweitania aestuarii</name>
    <dbReference type="NCBI Taxonomy" id="2814886"/>
    <lineage>
        <taxon>Bacteria</taxon>
        <taxon>Pseudomonadati</taxon>
        <taxon>Pseudomonadota</taxon>
        <taxon>Alphaproteobacteria</taxon>
        <taxon>Hyphomicrobiales</taxon>
        <taxon>Phyllobacteriaceae</taxon>
        <taxon>Tianweitania</taxon>
    </lineage>
</organism>
<comment type="cofactor">
    <cofactor evidence="9">
        <name>Mg(2+)</name>
        <dbReference type="ChEBI" id="CHEBI:18420"/>
    </cofactor>
</comment>
<feature type="binding site" evidence="9">
    <location>
        <position position="96"/>
    </location>
    <ligand>
        <name>Mg(2+)</name>
        <dbReference type="ChEBI" id="CHEBI:18420"/>
        <label>1</label>
    </ligand>
</feature>
<evidence type="ECO:0000256" key="7">
    <source>
        <dbReference type="ARBA" id="ARBA00022842"/>
    </source>
</evidence>
<evidence type="ECO:0000256" key="6">
    <source>
        <dbReference type="ARBA" id="ARBA00022801"/>
    </source>
</evidence>
<gene>
    <name evidence="9 10" type="primary">cysQ</name>
    <name evidence="10" type="ORF">JYU29_03835</name>
</gene>
<feature type="binding site" evidence="9">
    <location>
        <begin position="96"/>
        <end position="99"/>
    </location>
    <ligand>
        <name>substrate</name>
    </ligand>
</feature>
<evidence type="ECO:0000256" key="8">
    <source>
        <dbReference type="ARBA" id="ARBA00023136"/>
    </source>
</evidence>
<dbReference type="SUPFAM" id="SSF56655">
    <property type="entry name" value="Carbohydrate phosphatase"/>
    <property type="match status" value="1"/>
</dbReference>
<dbReference type="EMBL" id="JAFMNX010000001">
    <property type="protein sequence ID" value="MBS9719815.1"/>
    <property type="molecule type" value="Genomic_DNA"/>
</dbReference>
<dbReference type="EC" id="3.1.3.7" evidence="9"/>
<comment type="similarity">
    <text evidence="2 9">Belongs to the inositol monophosphatase superfamily. CysQ family.</text>
</comment>
<dbReference type="GO" id="GO:0008441">
    <property type="term" value="F:3'(2'),5'-bisphosphate nucleotidase activity"/>
    <property type="evidence" value="ECO:0007669"/>
    <property type="project" value="UniProtKB-EC"/>
</dbReference>
<proteinExistence type="inferred from homology"/>
<keyword evidence="4 9" id="KW-0997">Cell inner membrane</keyword>
<dbReference type="InterPro" id="IPR020550">
    <property type="entry name" value="Inositol_monophosphatase_CS"/>
</dbReference>
<comment type="caution">
    <text evidence="10">The sequence shown here is derived from an EMBL/GenBank/DDBJ whole genome shotgun (WGS) entry which is preliminary data.</text>
</comment>
<evidence type="ECO:0000313" key="10">
    <source>
        <dbReference type="EMBL" id="MBS9719815.1"/>
    </source>
</evidence>
<protein>
    <recommendedName>
        <fullName evidence="9">3'(2'),5'-bisphosphate nucleotidase CysQ</fullName>
        <ecNumber evidence="9">3.1.3.7</ecNumber>
    </recommendedName>
    <alternativeName>
        <fullName evidence="9">3'(2'),5-bisphosphonucleoside 3'(2')-phosphohydrolase</fullName>
    </alternativeName>
    <alternativeName>
        <fullName evidence="9">3'-phosphoadenosine 5'-phosphate phosphatase</fullName>
        <shortName evidence="9">PAP phosphatase</shortName>
    </alternativeName>
</protein>
<feature type="binding site" evidence="9">
    <location>
        <position position="94"/>
    </location>
    <ligand>
        <name>Mg(2+)</name>
        <dbReference type="ChEBI" id="CHEBI:18420"/>
        <label>2</label>
    </ligand>
</feature>
<comment type="catalytic activity">
    <reaction evidence="1 9">
        <text>adenosine 3',5'-bisphosphate + H2O = AMP + phosphate</text>
        <dbReference type="Rhea" id="RHEA:10040"/>
        <dbReference type="ChEBI" id="CHEBI:15377"/>
        <dbReference type="ChEBI" id="CHEBI:43474"/>
        <dbReference type="ChEBI" id="CHEBI:58343"/>
        <dbReference type="ChEBI" id="CHEBI:456215"/>
        <dbReference type="EC" id="3.1.3.7"/>
    </reaction>
</comment>
<dbReference type="PANTHER" id="PTHR43028:SF5">
    <property type="entry name" value="3'(2'),5'-BISPHOSPHATE NUCLEOTIDASE 1"/>
    <property type="match status" value="1"/>
</dbReference>
<feature type="binding site" evidence="9">
    <location>
        <position position="94"/>
    </location>
    <ligand>
        <name>Mg(2+)</name>
        <dbReference type="ChEBI" id="CHEBI:18420"/>
        <label>1</label>
    </ligand>
</feature>
<comment type="subcellular location">
    <subcellularLocation>
        <location evidence="9">Cell inner membrane</location>
        <topology evidence="9">Peripheral membrane protein</topology>
        <orientation evidence="9">Cytoplasmic side</orientation>
    </subcellularLocation>
</comment>
<evidence type="ECO:0000313" key="11">
    <source>
        <dbReference type="Proteomes" id="UP001297272"/>
    </source>
</evidence>
<dbReference type="InterPro" id="IPR006240">
    <property type="entry name" value="CysQ"/>
</dbReference>
<evidence type="ECO:0000256" key="4">
    <source>
        <dbReference type="ARBA" id="ARBA00022519"/>
    </source>
</evidence>
<keyword evidence="11" id="KW-1185">Reference proteome</keyword>
<sequence>MIQPAPTPCDADIVASLEAMALEAGRAIMAIFNCEFAVQTKADASPVTEADARAEAIILKSLRTLYPHIPCVAEEEASAGICPPDLGQAFFLVDPLDGTREFVNRNPDFTVNIALIRNGIPVLGVVYAPARDVLYSATPDGAFRIDTVKHEPRERRRIVVRTPATILTVVASRSHRTEQTNSYIQTCGAVELLSVGSSLKFCLLAEGAADIYPRFGPTMEWDTAAGDAILRAAGGTTCRVDGTPLTYGKRGQAGDCDFANPFFIAETKAR</sequence>
<dbReference type="PROSITE" id="PS00630">
    <property type="entry name" value="IMP_2"/>
    <property type="match status" value="1"/>
</dbReference>
<dbReference type="HAMAP" id="MF_02095">
    <property type="entry name" value="CysQ"/>
    <property type="match status" value="1"/>
</dbReference>
<evidence type="ECO:0000256" key="9">
    <source>
        <dbReference type="HAMAP-Rule" id="MF_02095"/>
    </source>
</evidence>
<dbReference type="PANTHER" id="PTHR43028">
    <property type="entry name" value="3'(2'),5'-BISPHOSPHATE NUCLEOTIDASE 1"/>
    <property type="match status" value="1"/>
</dbReference>
<keyword evidence="8 9" id="KW-0472">Membrane</keyword>
<reference evidence="10 11" key="1">
    <citation type="submission" date="2021-03" db="EMBL/GenBank/DDBJ databases">
        <title>Tianweitania aestuarii sp. nov., isolated from a tidal flat.</title>
        <authorList>
            <person name="Park S."/>
            <person name="Yoon J.-H."/>
        </authorList>
    </citation>
    <scope>NUCLEOTIDE SEQUENCE [LARGE SCALE GENOMIC DNA]</scope>
    <source>
        <strain evidence="10 11">BSSL-BM11</strain>
    </source>
</reference>
<keyword evidence="7 9" id="KW-0460">Magnesium</keyword>
<feature type="binding site" evidence="9">
    <location>
        <position position="74"/>
    </location>
    <ligand>
        <name>substrate</name>
    </ligand>
</feature>
<dbReference type="PROSITE" id="PS00629">
    <property type="entry name" value="IMP_1"/>
    <property type="match status" value="1"/>
</dbReference>